<dbReference type="AlphaFoldDB" id="A0AAN9FHU8"/>
<gene>
    <name evidence="1" type="ORF">RIF29_16705</name>
</gene>
<accession>A0AAN9FHU8</accession>
<keyword evidence="2" id="KW-1185">Reference proteome</keyword>
<reference evidence="1 2" key="1">
    <citation type="submission" date="2024-01" db="EMBL/GenBank/DDBJ databases">
        <title>The genomes of 5 underutilized Papilionoideae crops provide insights into root nodulation and disease resistanc.</title>
        <authorList>
            <person name="Yuan L."/>
        </authorList>
    </citation>
    <scope>NUCLEOTIDE SEQUENCE [LARGE SCALE GENOMIC DNA]</scope>
    <source>
        <strain evidence="1">ZHUSHIDOU_FW_LH</strain>
        <tissue evidence="1">Leaf</tissue>
    </source>
</reference>
<proteinExistence type="predicted"/>
<name>A0AAN9FHU8_CROPI</name>
<comment type="caution">
    <text evidence="1">The sequence shown here is derived from an EMBL/GenBank/DDBJ whole genome shotgun (WGS) entry which is preliminary data.</text>
</comment>
<dbReference type="EMBL" id="JAYWIO010000003">
    <property type="protein sequence ID" value="KAK7275586.1"/>
    <property type="molecule type" value="Genomic_DNA"/>
</dbReference>
<evidence type="ECO:0000313" key="2">
    <source>
        <dbReference type="Proteomes" id="UP001372338"/>
    </source>
</evidence>
<organism evidence="1 2">
    <name type="scientific">Crotalaria pallida</name>
    <name type="common">Smooth rattlebox</name>
    <name type="synonym">Crotalaria striata</name>
    <dbReference type="NCBI Taxonomy" id="3830"/>
    <lineage>
        <taxon>Eukaryota</taxon>
        <taxon>Viridiplantae</taxon>
        <taxon>Streptophyta</taxon>
        <taxon>Embryophyta</taxon>
        <taxon>Tracheophyta</taxon>
        <taxon>Spermatophyta</taxon>
        <taxon>Magnoliopsida</taxon>
        <taxon>eudicotyledons</taxon>
        <taxon>Gunneridae</taxon>
        <taxon>Pentapetalae</taxon>
        <taxon>rosids</taxon>
        <taxon>fabids</taxon>
        <taxon>Fabales</taxon>
        <taxon>Fabaceae</taxon>
        <taxon>Papilionoideae</taxon>
        <taxon>50 kb inversion clade</taxon>
        <taxon>genistoids sensu lato</taxon>
        <taxon>core genistoids</taxon>
        <taxon>Crotalarieae</taxon>
        <taxon>Crotalaria</taxon>
    </lineage>
</organism>
<protein>
    <submittedName>
        <fullName evidence="1">Uncharacterized protein</fullName>
    </submittedName>
</protein>
<evidence type="ECO:0000313" key="1">
    <source>
        <dbReference type="EMBL" id="KAK7275586.1"/>
    </source>
</evidence>
<sequence length="112" mass="12674">MHRVKGTKKNRVRSCITVSLVGKPSKLSSSLGKLNVDGGMGEEEAEQHSNAVVKNNLRNRKINASVIPAPRKSVKRMMLEEMIQFLTLLLDKARCRFSRNTKRIYYAQTNLS</sequence>
<dbReference type="Proteomes" id="UP001372338">
    <property type="component" value="Unassembled WGS sequence"/>
</dbReference>